<evidence type="ECO:0008006" key="5">
    <source>
        <dbReference type="Google" id="ProtNLM"/>
    </source>
</evidence>
<evidence type="ECO:0000313" key="3">
    <source>
        <dbReference type="EMBL" id="GAV54459.1"/>
    </source>
</evidence>
<dbReference type="GO" id="GO:0006260">
    <property type="term" value="P:DNA replication"/>
    <property type="evidence" value="ECO:0007669"/>
    <property type="project" value="UniProtKB-KW"/>
</dbReference>
<dbReference type="GO" id="GO:0000785">
    <property type="term" value="C:chromatin"/>
    <property type="evidence" value="ECO:0007669"/>
    <property type="project" value="TreeGrafter"/>
</dbReference>
<evidence type="ECO:0000256" key="1">
    <source>
        <dbReference type="ARBA" id="ARBA00007017"/>
    </source>
</evidence>
<dbReference type="GO" id="GO:0034088">
    <property type="term" value="P:maintenance of mitotic sister chromatid cohesion"/>
    <property type="evidence" value="ECO:0007669"/>
    <property type="project" value="TreeGrafter"/>
</dbReference>
<dbReference type="OrthoDB" id="276989at2759"/>
<organism evidence="3 4">
    <name type="scientific">Zygosaccharomyces rouxii</name>
    <dbReference type="NCBI Taxonomy" id="4956"/>
    <lineage>
        <taxon>Eukaryota</taxon>
        <taxon>Fungi</taxon>
        <taxon>Dikarya</taxon>
        <taxon>Ascomycota</taxon>
        <taxon>Saccharomycotina</taxon>
        <taxon>Saccharomycetes</taxon>
        <taxon>Saccharomycetales</taxon>
        <taxon>Saccharomycetaceae</taxon>
        <taxon>Zygosaccharomyces</taxon>
    </lineage>
</organism>
<accession>A0A1Q3AFB2</accession>
<dbReference type="AlphaFoldDB" id="A0A1Q3AFB2"/>
<comment type="caution">
    <text evidence="3">The sequence shown here is derived from an EMBL/GenBank/DDBJ whole genome shotgun (WGS) entry which is preliminary data.</text>
</comment>
<dbReference type="Pfam" id="PF09724">
    <property type="entry name" value="Dcc1"/>
    <property type="match status" value="1"/>
</dbReference>
<dbReference type="PANTHER" id="PTHR13395:SF6">
    <property type="entry name" value="SISTER CHROMATID COHESION PROTEIN DCC1"/>
    <property type="match status" value="1"/>
</dbReference>
<dbReference type="Proteomes" id="UP000187013">
    <property type="component" value="Unassembled WGS sequence"/>
</dbReference>
<gene>
    <name evidence="3" type="ORF">ZYGR_0AL01910</name>
</gene>
<name>A0A1Q3AFB2_ZYGRO</name>
<dbReference type="GO" id="GO:0000775">
    <property type="term" value="C:chromosome, centromeric region"/>
    <property type="evidence" value="ECO:0007669"/>
    <property type="project" value="TreeGrafter"/>
</dbReference>
<proteinExistence type="inferred from homology"/>
<protein>
    <recommendedName>
        <fullName evidence="5">Sister chromatid cohesion protein DCC1</fullName>
    </recommendedName>
</protein>
<comment type="similarity">
    <text evidence="1">Belongs to the DCC1 family.</text>
</comment>
<evidence type="ECO:0000313" key="4">
    <source>
        <dbReference type="Proteomes" id="UP000187013"/>
    </source>
</evidence>
<dbReference type="GO" id="GO:0031390">
    <property type="term" value="C:Ctf18 RFC-like complex"/>
    <property type="evidence" value="ECO:0007669"/>
    <property type="project" value="InterPro"/>
</dbReference>
<evidence type="ECO:0000256" key="2">
    <source>
        <dbReference type="ARBA" id="ARBA00022705"/>
    </source>
</evidence>
<keyword evidence="2" id="KW-0235">DNA replication</keyword>
<dbReference type="PANTHER" id="PTHR13395">
    <property type="entry name" value="SISTER CHROMATID COHESION PROTEIN DCC1-RELATED"/>
    <property type="match status" value="1"/>
</dbReference>
<dbReference type="EMBL" id="BDGX01000038">
    <property type="protein sequence ID" value="GAV54459.1"/>
    <property type="molecule type" value="Genomic_DNA"/>
</dbReference>
<sequence>MSLNLHERLSIDGSFRLLHLTPELLEVLKDPSSKLQFKAAGNVEDDGDVVLCSKDKTWLLRQKNHSNTTMLMHEFKPEEDTPLETTFGLPSPVSDFAGFTRTTFEYETKKVPGLINLNSVPVHNGSLDFPPADGQDLPVKSMDDLLASSACSEEECLLQWGQLAGCIVKGFPCILSSGFLTKALHVTLMSTMAESLDFSRLKLDETFDAVNKDMDQDSNPYTGDVIKTVLEKFGERSKDDDDCWQLNQKKVAEWYGIRALRKYASQSSIPPAEFLIKWKSTFPPYAPFDIEIEMLRGWFFRPTGSNLQYLSKNTLPSDIKERFKMLFKLQSQWDMDDIAPFVEELNTKGLKIDVFVMKYARKRRVGKKFIISSR</sequence>
<dbReference type="InterPro" id="IPR019128">
    <property type="entry name" value="Dcc1"/>
</dbReference>
<reference evidence="3 4" key="1">
    <citation type="submission" date="2016-08" db="EMBL/GenBank/DDBJ databases">
        <title>Draft genome sequence of allopolyploid Zygosaccharomyces rouxii.</title>
        <authorList>
            <person name="Watanabe J."/>
            <person name="Uehara K."/>
            <person name="Mogi Y."/>
            <person name="Tsukioka Y."/>
        </authorList>
    </citation>
    <scope>NUCLEOTIDE SEQUENCE [LARGE SCALE GENOMIC DNA]</scope>
    <source>
        <strain evidence="3 4">NBRC 110957</strain>
    </source>
</reference>